<dbReference type="GO" id="GO:0008234">
    <property type="term" value="F:cysteine-type peptidase activity"/>
    <property type="evidence" value="ECO:0007669"/>
    <property type="project" value="UniProtKB-KW"/>
</dbReference>
<evidence type="ECO:0000256" key="5">
    <source>
        <dbReference type="SAM" id="MobiDB-lite"/>
    </source>
</evidence>
<reference evidence="8" key="1">
    <citation type="submission" date="2017-06" db="EMBL/GenBank/DDBJ databases">
        <title>Whole genome sequence of Laribacter hongkongensis LHGZ1.</title>
        <authorList>
            <person name="Chen D."/>
            <person name="Wu H."/>
            <person name="Chen J."/>
        </authorList>
    </citation>
    <scope>NUCLEOTIDE SEQUENCE [LARGE SCALE GENOMIC DNA]</scope>
    <source>
        <strain evidence="8">LHGZ1</strain>
    </source>
</reference>
<dbReference type="InterPro" id="IPR038765">
    <property type="entry name" value="Papain-like_cys_pep_sf"/>
</dbReference>
<dbReference type="PANTHER" id="PTHR47053:SF1">
    <property type="entry name" value="MUREIN DD-ENDOPEPTIDASE MEPH-RELATED"/>
    <property type="match status" value="1"/>
</dbReference>
<feature type="region of interest" description="Disordered" evidence="5">
    <location>
        <begin position="247"/>
        <end position="356"/>
    </location>
</feature>
<evidence type="ECO:0000256" key="4">
    <source>
        <dbReference type="ARBA" id="ARBA00022807"/>
    </source>
</evidence>
<dbReference type="InterPro" id="IPR051202">
    <property type="entry name" value="Peptidase_C40"/>
</dbReference>
<comment type="similarity">
    <text evidence="1">Belongs to the peptidase C40 family.</text>
</comment>
<evidence type="ECO:0000256" key="3">
    <source>
        <dbReference type="ARBA" id="ARBA00022801"/>
    </source>
</evidence>
<evidence type="ECO:0000256" key="1">
    <source>
        <dbReference type="ARBA" id="ARBA00007074"/>
    </source>
</evidence>
<evidence type="ECO:0000313" key="7">
    <source>
        <dbReference type="EMBL" id="ASJ24632.1"/>
    </source>
</evidence>
<dbReference type="AlphaFoldDB" id="A0A248LJ05"/>
<feature type="domain" description="NlpC/P60" evidence="6">
    <location>
        <begin position="70"/>
        <end position="194"/>
    </location>
</feature>
<accession>A0A248LJ05</accession>
<keyword evidence="3 7" id="KW-0378">Hydrolase</keyword>
<proteinExistence type="inferred from homology"/>
<dbReference type="GO" id="GO:0006508">
    <property type="term" value="P:proteolysis"/>
    <property type="evidence" value="ECO:0007669"/>
    <property type="project" value="UniProtKB-KW"/>
</dbReference>
<dbReference type="PROSITE" id="PS51935">
    <property type="entry name" value="NLPC_P60"/>
    <property type="match status" value="1"/>
</dbReference>
<keyword evidence="2" id="KW-0645">Protease</keyword>
<dbReference type="SUPFAM" id="SSF54001">
    <property type="entry name" value="Cysteine proteinases"/>
    <property type="match status" value="1"/>
</dbReference>
<evidence type="ECO:0000259" key="6">
    <source>
        <dbReference type="PROSITE" id="PS51935"/>
    </source>
</evidence>
<evidence type="ECO:0000313" key="8">
    <source>
        <dbReference type="Proteomes" id="UP000197424"/>
    </source>
</evidence>
<dbReference type="InterPro" id="IPR000064">
    <property type="entry name" value="NLP_P60_dom"/>
</dbReference>
<keyword evidence="4" id="KW-0788">Thiol protease</keyword>
<name>A0A248LJ05_9NEIS</name>
<dbReference type="EMBL" id="CP022115">
    <property type="protein sequence ID" value="ASJ24632.1"/>
    <property type="molecule type" value="Genomic_DNA"/>
</dbReference>
<dbReference type="PANTHER" id="PTHR47053">
    <property type="entry name" value="MUREIN DD-ENDOPEPTIDASE MEPH-RELATED"/>
    <property type="match status" value="1"/>
</dbReference>
<protein>
    <submittedName>
        <fullName evidence="7">Glycoside hydrolase</fullName>
    </submittedName>
</protein>
<evidence type="ECO:0000256" key="2">
    <source>
        <dbReference type="ARBA" id="ARBA00022670"/>
    </source>
</evidence>
<feature type="compositionally biased region" description="Low complexity" evidence="5">
    <location>
        <begin position="298"/>
        <end position="356"/>
    </location>
</feature>
<sequence length="356" mass="36991">MDPISAVYKLYLLSLQPGVGRLHSPPMKFAFRPVAATLLASLALALTSPARASETAAKPRAETRLSSPGDEAMGDIILQAMSLMGIAYRFGGNNPSQGFDCSGFVRYIFSKSAGINLPRTAGEQAQHGRPVSRDDLQPGDIVFFNTRGFAFSHNGLYIGNGKFIHAPRTGKNIEIASINASYWSGRFNGARRVSRSAGGREFLADQDAAPRKPSDTDPIASFADNGSALAGGAAAVAGVGALAAAKSATGKQPAAVETGKSRAAPETLKCPPPKKGLSTRDRKRQLAACEEQKKEQAASKGSAKKSAASSKSGKSATNNKARTASKATGKATSATTKKKTGTSSKSKSPTTGKKKS</sequence>
<dbReference type="Pfam" id="PF00877">
    <property type="entry name" value="NLPC_P60"/>
    <property type="match status" value="1"/>
</dbReference>
<organism evidence="7 8">
    <name type="scientific">Laribacter hongkongensis</name>
    <dbReference type="NCBI Taxonomy" id="168471"/>
    <lineage>
        <taxon>Bacteria</taxon>
        <taxon>Pseudomonadati</taxon>
        <taxon>Pseudomonadota</taxon>
        <taxon>Betaproteobacteria</taxon>
        <taxon>Neisseriales</taxon>
        <taxon>Aquaspirillaceae</taxon>
        <taxon>Laribacter</taxon>
    </lineage>
</organism>
<dbReference type="Gene3D" id="3.90.1720.10">
    <property type="entry name" value="endopeptidase domain like (from Nostoc punctiforme)"/>
    <property type="match status" value="1"/>
</dbReference>
<gene>
    <name evidence="7" type="ORF">LHGZ1_1801</name>
</gene>
<dbReference type="Proteomes" id="UP000197424">
    <property type="component" value="Chromosome"/>
</dbReference>